<sequence>MAAMTTDAIDHIETHIVTIKRDTPYLGPLGPGEAVNERGYFVRATNRTIYPTEDRSVLVKVVTRDGAVGWGETYGLTAPEVIGALIDDLILPLLRGRDPFDAGAIWEDLYDILRVRGYGGGFYLDAVAAVDIALWDICGKLAGRPVRKLLGGERRSEIPAYVSGLPRATLAERVDLAAAFVARGFEAIKFAAAVSHQGIEMELAALRDALGPDVKLMIDFHWMFGRGEAAALIRRLEPYGLHFAEAPVKPEDIEGLAHVARAVSVPVAGGEEWRSVYDAQPRLATGALSIVQPEMGHTGITQFMRIAQLAGAQHVATIPHATIGVGIFQAASLQASAAILDLPMHEYQHSIMDRNAALLDGTLRCEAGAYALPQGPGLGVEPAAALWRHARKIQG</sequence>
<dbReference type="InterPro" id="IPR013341">
    <property type="entry name" value="Mandelate_racemase_N_dom"/>
</dbReference>
<dbReference type="Proteomes" id="UP000018851">
    <property type="component" value="Chromosome"/>
</dbReference>
<dbReference type="SUPFAM" id="SSF51604">
    <property type="entry name" value="Enolase C-terminal domain-like"/>
    <property type="match status" value="1"/>
</dbReference>
<dbReference type="AlphaFoldDB" id="W0ACS1"/>
<evidence type="ECO:0000259" key="2">
    <source>
        <dbReference type="SMART" id="SM00922"/>
    </source>
</evidence>
<dbReference type="SFLD" id="SFLDS00001">
    <property type="entry name" value="Enolase"/>
    <property type="match status" value="1"/>
</dbReference>
<dbReference type="InterPro" id="IPR018110">
    <property type="entry name" value="Mandel_Rmase/mucon_lact_enz_CS"/>
</dbReference>
<dbReference type="EMBL" id="CP006644">
    <property type="protein sequence ID" value="AHE54886.1"/>
    <property type="molecule type" value="Genomic_DNA"/>
</dbReference>
<dbReference type="CDD" id="cd03316">
    <property type="entry name" value="MR_like"/>
    <property type="match status" value="1"/>
</dbReference>
<reference evidence="3 4" key="1">
    <citation type="submission" date="2013-07" db="EMBL/GenBank/DDBJ databases">
        <title>Completed genome of Sphingomonas sanxanigenens NX02.</title>
        <authorList>
            <person name="Ma T."/>
            <person name="Huang H."/>
            <person name="Wu M."/>
            <person name="Li X."/>
            <person name="Li G."/>
        </authorList>
    </citation>
    <scope>NUCLEOTIDE SEQUENCE [LARGE SCALE GENOMIC DNA]</scope>
    <source>
        <strain evidence="3 4">NX02</strain>
    </source>
</reference>
<dbReference type="SUPFAM" id="SSF54826">
    <property type="entry name" value="Enolase N-terminal domain-like"/>
    <property type="match status" value="1"/>
</dbReference>
<name>W0ACS1_9SPHN</name>
<dbReference type="HOGENOM" id="CLU_030273_3_0_5"/>
<organism evidence="3 4">
    <name type="scientific">Sphingomonas sanxanigenens DSM 19645 = NX02</name>
    <dbReference type="NCBI Taxonomy" id="1123269"/>
    <lineage>
        <taxon>Bacteria</taxon>
        <taxon>Pseudomonadati</taxon>
        <taxon>Pseudomonadota</taxon>
        <taxon>Alphaproteobacteria</taxon>
        <taxon>Sphingomonadales</taxon>
        <taxon>Sphingomonadaceae</taxon>
        <taxon>Sphingomonas</taxon>
    </lineage>
</organism>
<proteinExistence type="predicted"/>
<dbReference type="PATRIC" id="fig|1123269.5.peg.3136"/>
<dbReference type="InterPro" id="IPR034593">
    <property type="entry name" value="DgoD-like"/>
</dbReference>
<dbReference type="Pfam" id="PF13378">
    <property type="entry name" value="MR_MLE_C"/>
    <property type="match status" value="1"/>
</dbReference>
<dbReference type="OrthoDB" id="9802699at2"/>
<dbReference type="GO" id="GO:0000287">
    <property type="term" value="F:magnesium ion binding"/>
    <property type="evidence" value="ECO:0007669"/>
    <property type="project" value="UniProtKB-ARBA"/>
</dbReference>
<keyword evidence="1" id="KW-0456">Lyase</keyword>
<dbReference type="PANTHER" id="PTHR48080:SF2">
    <property type="entry name" value="D-GALACTONATE DEHYDRATASE"/>
    <property type="match status" value="1"/>
</dbReference>
<dbReference type="PANTHER" id="PTHR48080">
    <property type="entry name" value="D-GALACTONATE DEHYDRATASE-RELATED"/>
    <property type="match status" value="1"/>
</dbReference>
<protein>
    <recommendedName>
        <fullName evidence="2">Mandelate racemase/muconate lactonizing enzyme C-terminal domain-containing protein</fullName>
    </recommendedName>
</protein>
<dbReference type="InterPro" id="IPR013342">
    <property type="entry name" value="Mandelate_racemase_C"/>
</dbReference>
<feature type="domain" description="Mandelate racemase/muconate lactonizing enzyme C-terminal" evidence="2">
    <location>
        <begin position="171"/>
        <end position="266"/>
    </location>
</feature>
<keyword evidence="4" id="KW-1185">Reference proteome</keyword>
<dbReference type="InterPro" id="IPR029017">
    <property type="entry name" value="Enolase-like_N"/>
</dbReference>
<dbReference type="STRING" id="1123269.NX02_16030"/>
<dbReference type="KEGG" id="ssan:NX02_16030"/>
<dbReference type="PROSITE" id="PS00908">
    <property type="entry name" value="MR_MLE_1"/>
    <property type="match status" value="1"/>
</dbReference>
<gene>
    <name evidence="3" type="ORF">NX02_16030</name>
</gene>
<dbReference type="SMART" id="SM00922">
    <property type="entry name" value="MR_MLE"/>
    <property type="match status" value="1"/>
</dbReference>
<dbReference type="GO" id="GO:0016829">
    <property type="term" value="F:lyase activity"/>
    <property type="evidence" value="ECO:0007669"/>
    <property type="project" value="UniProtKB-KW"/>
</dbReference>
<dbReference type="InterPro" id="IPR036849">
    <property type="entry name" value="Enolase-like_C_sf"/>
</dbReference>
<dbReference type="eggNOG" id="COG4948">
    <property type="taxonomic scope" value="Bacteria"/>
</dbReference>
<evidence type="ECO:0000313" key="3">
    <source>
        <dbReference type="EMBL" id="AHE54886.1"/>
    </source>
</evidence>
<dbReference type="InterPro" id="IPR029065">
    <property type="entry name" value="Enolase_C-like"/>
</dbReference>
<dbReference type="Gene3D" id="3.30.390.10">
    <property type="entry name" value="Enolase-like, N-terminal domain"/>
    <property type="match status" value="1"/>
</dbReference>
<evidence type="ECO:0000313" key="4">
    <source>
        <dbReference type="Proteomes" id="UP000018851"/>
    </source>
</evidence>
<dbReference type="GO" id="GO:0009063">
    <property type="term" value="P:amino acid catabolic process"/>
    <property type="evidence" value="ECO:0007669"/>
    <property type="project" value="InterPro"/>
</dbReference>
<evidence type="ECO:0000256" key="1">
    <source>
        <dbReference type="ARBA" id="ARBA00023239"/>
    </source>
</evidence>
<accession>W0ACS1</accession>
<dbReference type="Gene3D" id="3.20.20.120">
    <property type="entry name" value="Enolase-like C-terminal domain"/>
    <property type="match status" value="1"/>
</dbReference>
<dbReference type="Pfam" id="PF02746">
    <property type="entry name" value="MR_MLE_N"/>
    <property type="match status" value="1"/>
</dbReference>